<dbReference type="GO" id="GO:0005783">
    <property type="term" value="C:endoplasmic reticulum"/>
    <property type="evidence" value="ECO:0007669"/>
    <property type="project" value="TreeGrafter"/>
</dbReference>
<accession>A0A8J4BZ69</accession>
<dbReference type="PANTHER" id="PTHR10774:SF190">
    <property type="entry name" value="C2 CALCIUM_LIPID-BINDING ENDONUCLEASE_EXONUCLEASE_PHOSPHATASE-RELATED"/>
    <property type="match status" value="1"/>
</dbReference>
<sequence length="755" mass="82309">MVLPFIGASIATGIGTLAGLSLGPYIYSNLIKPTSYRLLREEVDHDQKVPAPDPGLLVKTLYRDALPLLEPWVTDPDYDRVSMINRLTATVWPTLTKAIMDLAIQGDVYNAVLYPQLKAQVFDKYAFVEDIFLGANSLRHGKVDIKHNPFLADKLFTVGSVAPRLGGMRVVPTADDEVLLETSLIWGSQATFDVHVILRFGRLRLIVPLQLANISFKADVRVTIRPLVEKFPCLGGVSISLLRVPLVDFSLKLIKGVDIMALPFIPQIIHAALKVVLEPVTLPLLNKPLVPGLGLVLPNAMSFPIMPKFGLPDPPVGAIKVTIFKLENVKGGDDMYCKLEVRKGRFKQTPTVYNTKSPNFDKEFALIVDSLENDTLRICVYEDDGWNDTLLSEVVVPFGEVVGTKVDPVTGKEVTDFQKADFLDAEGGKTFTLPLRKAHKKGVLKSGSSKSFAASKASRSPSSFPAAPPGGGPSPASNKTSILNRIFNRKKTKKKAAADAAGPSAISSGAASDAEGVPAAGPSSTMSMQSALLSGRSNAGPNSEDKDVIGTITFSIEFVRFNKPEYDDVNAEKEEKSKTRDPYLSMFPGPPGRTLALLDGSGGGTSSKLSYGVLTVQLIRCIDLAPEGAKDLATYVRMTCTNDEKDEVQTSSTILNETSPRWGDKFDFVLIPCASELHIHVHNKPGVLGNLMGSLLRKKTEEKDPILGKVLINVEHVARNGRIKEIWSLEDAERGYIELNLTWQTCHLSKDQQRR</sequence>
<gene>
    <name evidence="3" type="ORF">Vretimale_2707</name>
</gene>
<dbReference type="SUPFAM" id="SSF49562">
    <property type="entry name" value="C2 domain (Calcium/lipid-binding domain, CaLB)"/>
    <property type="match status" value="2"/>
</dbReference>
<feature type="region of interest" description="Disordered" evidence="1">
    <location>
        <begin position="450"/>
        <end position="480"/>
    </location>
</feature>
<evidence type="ECO:0000256" key="1">
    <source>
        <dbReference type="SAM" id="MobiDB-lite"/>
    </source>
</evidence>
<evidence type="ECO:0000256" key="2">
    <source>
        <dbReference type="SAM" id="Phobius"/>
    </source>
</evidence>
<name>A0A8J4BZ69_9CHLO</name>
<dbReference type="EMBL" id="BNCQ01000004">
    <property type="protein sequence ID" value="GIL96978.1"/>
    <property type="molecule type" value="Genomic_DNA"/>
</dbReference>
<feature type="compositionally biased region" description="Low complexity" evidence="1">
    <location>
        <begin position="498"/>
        <end position="514"/>
    </location>
</feature>
<dbReference type="CDD" id="cd21677">
    <property type="entry name" value="SMP_SYT"/>
    <property type="match status" value="1"/>
</dbReference>
<dbReference type="InterPro" id="IPR000008">
    <property type="entry name" value="C2_dom"/>
</dbReference>
<organism evidence="3 4">
    <name type="scientific">Volvox reticuliferus</name>
    <dbReference type="NCBI Taxonomy" id="1737510"/>
    <lineage>
        <taxon>Eukaryota</taxon>
        <taxon>Viridiplantae</taxon>
        <taxon>Chlorophyta</taxon>
        <taxon>core chlorophytes</taxon>
        <taxon>Chlorophyceae</taxon>
        <taxon>CS clade</taxon>
        <taxon>Chlamydomonadales</taxon>
        <taxon>Volvocaceae</taxon>
        <taxon>Volvox</taxon>
    </lineage>
</organism>
<dbReference type="PROSITE" id="PS50004">
    <property type="entry name" value="C2"/>
    <property type="match status" value="2"/>
</dbReference>
<feature type="transmembrane region" description="Helical" evidence="2">
    <location>
        <begin position="6"/>
        <end position="27"/>
    </location>
</feature>
<dbReference type="PANTHER" id="PTHR10774">
    <property type="entry name" value="EXTENDED SYNAPTOTAGMIN-RELATED"/>
    <property type="match status" value="1"/>
</dbReference>
<dbReference type="InterPro" id="IPR045050">
    <property type="entry name" value="Synaptotagmin_plant"/>
</dbReference>
<protein>
    <submittedName>
        <fullName evidence="3">Uncharacterized protein</fullName>
    </submittedName>
</protein>
<reference evidence="3" key="1">
    <citation type="journal article" date="2021" name="Proc. Natl. Acad. Sci. U.S.A.">
        <title>Three genomes in the algal genus Volvox reveal the fate of a haploid sex-determining region after a transition to homothallism.</title>
        <authorList>
            <person name="Yamamoto K."/>
            <person name="Hamaji T."/>
            <person name="Kawai-Toyooka H."/>
            <person name="Matsuzaki R."/>
            <person name="Takahashi F."/>
            <person name="Nishimura Y."/>
            <person name="Kawachi M."/>
            <person name="Noguchi H."/>
            <person name="Minakuchi Y."/>
            <person name="Umen J.G."/>
            <person name="Toyoda A."/>
            <person name="Nozaki H."/>
        </authorList>
    </citation>
    <scope>NUCLEOTIDE SEQUENCE</scope>
    <source>
        <strain evidence="3">NIES-3785</strain>
    </source>
</reference>
<dbReference type="OrthoDB" id="67700at2759"/>
<dbReference type="SMART" id="SM00239">
    <property type="entry name" value="C2"/>
    <property type="match status" value="2"/>
</dbReference>
<dbReference type="AlphaFoldDB" id="A0A8J4BZ69"/>
<dbReference type="Proteomes" id="UP000722791">
    <property type="component" value="Unassembled WGS sequence"/>
</dbReference>
<keyword evidence="2" id="KW-0472">Membrane</keyword>
<keyword evidence="2" id="KW-0812">Transmembrane</keyword>
<dbReference type="InterPro" id="IPR035892">
    <property type="entry name" value="C2_domain_sf"/>
</dbReference>
<evidence type="ECO:0000313" key="3">
    <source>
        <dbReference type="EMBL" id="GIL96978.1"/>
    </source>
</evidence>
<proteinExistence type="predicted"/>
<feature type="region of interest" description="Disordered" evidence="1">
    <location>
        <begin position="493"/>
        <end position="545"/>
    </location>
</feature>
<dbReference type="GO" id="GO:0008289">
    <property type="term" value="F:lipid binding"/>
    <property type="evidence" value="ECO:0007669"/>
    <property type="project" value="InterPro"/>
</dbReference>
<comment type="caution">
    <text evidence="3">The sequence shown here is derived from an EMBL/GenBank/DDBJ whole genome shotgun (WGS) entry which is preliminary data.</text>
</comment>
<dbReference type="Pfam" id="PF00168">
    <property type="entry name" value="C2"/>
    <property type="match status" value="2"/>
</dbReference>
<evidence type="ECO:0000313" key="4">
    <source>
        <dbReference type="Proteomes" id="UP000722791"/>
    </source>
</evidence>
<feature type="compositionally biased region" description="Low complexity" evidence="1">
    <location>
        <begin position="450"/>
        <end position="465"/>
    </location>
</feature>
<dbReference type="CDD" id="cd00030">
    <property type="entry name" value="C2"/>
    <property type="match status" value="2"/>
</dbReference>
<feature type="compositionally biased region" description="Polar residues" evidence="1">
    <location>
        <begin position="522"/>
        <end position="541"/>
    </location>
</feature>
<dbReference type="Gene3D" id="2.60.40.150">
    <property type="entry name" value="C2 domain"/>
    <property type="match status" value="2"/>
</dbReference>
<keyword evidence="2" id="KW-1133">Transmembrane helix</keyword>